<feature type="compositionally biased region" description="Basic and acidic residues" evidence="1">
    <location>
        <begin position="631"/>
        <end position="645"/>
    </location>
</feature>
<evidence type="ECO:0000313" key="2">
    <source>
        <dbReference type="EMBL" id="KAK0511935.1"/>
    </source>
</evidence>
<feature type="compositionally biased region" description="Acidic residues" evidence="1">
    <location>
        <begin position="609"/>
        <end position="629"/>
    </location>
</feature>
<sequence length="679" mass="76298">MECQSDLDAPVLSGFTDISDVDLENFLNLDLPDIDFHAYLNLDLAEEDPDMSDCDGKPAFPGPSSAPSGVLHEDMNVTDPLLASHAWTEENIVEPHYPVKEQLTAPQAYMSDYQPMHPCTQGHALTHQQIPGVIYDSQGCVIPPSASRWVPCSPPPQLPNTQVASQFTPVNAGGYLPGYPGKQPLPFAEGLLGSHLPSLVPQTGNASLIQSILGSDLDPADILQGQVNKLPMASSPEAVKEYPVPKPVAIDHQPKPPLRKPLLLTKPNPRYAPHPKYAPLPHPPAPWSIYTYTADGELKPSRLYTPTEITTYLFTHPRPHTLTLRIHRNAPDSRHRYPTTHSHRCRFTTCPMYPNNTINQGHIAVSVSEDDGKLQRDPFLVAAWVHLYCLEKFTDFIRVCRDLNIEADMRDLRLEARGRNPFRLSTPAEERCVRGFIRTCRSGNVPHDYPLRFDNMQERAHEGTLTHRLACVKLKREPSGVGKQRSLREQQAGYKGCTLDVHVGDLEVERRVRGWTRRHGNQNQLVVRPRVPRRYRGVGFVGKGEEEEEDEDAEGEVEDDEEKGGEPAWVAAAREPVFECQPQKRSRGEKRRSDGALDDRTAAEKVESSDDDDSTEDEDEDEDENDADALEQQKQELEFKLTELKKKQKIKAGKRAKTEAESEDDDDDLVVPSRKRVRK</sequence>
<protein>
    <submittedName>
        <fullName evidence="2">Uncharacterized protein</fullName>
    </submittedName>
</protein>
<keyword evidence="3" id="KW-1185">Reference proteome</keyword>
<proteinExistence type="predicted"/>
<dbReference type="AlphaFoldDB" id="A0AA39V871"/>
<comment type="caution">
    <text evidence="2">The sequence shown here is derived from an EMBL/GenBank/DDBJ whole genome shotgun (WGS) entry which is preliminary data.</text>
</comment>
<accession>A0AA39V871</accession>
<feature type="compositionally biased region" description="Basic residues" evidence="1">
    <location>
        <begin position="646"/>
        <end position="655"/>
    </location>
</feature>
<feature type="compositionally biased region" description="Basic and acidic residues" evidence="1">
    <location>
        <begin position="591"/>
        <end position="608"/>
    </location>
</feature>
<name>A0AA39V871_9LECA</name>
<organism evidence="2 3">
    <name type="scientific">Cladonia borealis</name>
    <dbReference type="NCBI Taxonomy" id="184061"/>
    <lineage>
        <taxon>Eukaryota</taxon>
        <taxon>Fungi</taxon>
        <taxon>Dikarya</taxon>
        <taxon>Ascomycota</taxon>
        <taxon>Pezizomycotina</taxon>
        <taxon>Lecanoromycetes</taxon>
        <taxon>OSLEUM clade</taxon>
        <taxon>Lecanoromycetidae</taxon>
        <taxon>Lecanorales</taxon>
        <taxon>Lecanorineae</taxon>
        <taxon>Cladoniaceae</taxon>
        <taxon>Cladonia</taxon>
    </lineage>
</organism>
<reference evidence="2" key="1">
    <citation type="submission" date="2023-03" db="EMBL/GenBank/DDBJ databases">
        <title>Complete genome of Cladonia borealis.</title>
        <authorList>
            <person name="Park H."/>
        </authorList>
    </citation>
    <scope>NUCLEOTIDE SEQUENCE</scope>
    <source>
        <strain evidence="2">ANT050790</strain>
    </source>
</reference>
<feature type="region of interest" description="Disordered" evidence="1">
    <location>
        <begin position="538"/>
        <end position="679"/>
    </location>
</feature>
<evidence type="ECO:0000256" key="1">
    <source>
        <dbReference type="SAM" id="MobiDB-lite"/>
    </source>
</evidence>
<dbReference type="Proteomes" id="UP001166286">
    <property type="component" value="Unassembled WGS sequence"/>
</dbReference>
<feature type="compositionally biased region" description="Acidic residues" evidence="1">
    <location>
        <begin position="545"/>
        <end position="563"/>
    </location>
</feature>
<gene>
    <name evidence="2" type="ORF">JMJ35_005785</name>
</gene>
<evidence type="ECO:0000313" key="3">
    <source>
        <dbReference type="Proteomes" id="UP001166286"/>
    </source>
</evidence>
<dbReference type="EMBL" id="JAFEKC020000012">
    <property type="protein sequence ID" value="KAK0511935.1"/>
    <property type="molecule type" value="Genomic_DNA"/>
</dbReference>